<dbReference type="CDD" id="cd00082">
    <property type="entry name" value="HisKA"/>
    <property type="match status" value="1"/>
</dbReference>
<dbReference type="RefSeq" id="WP_010040733.1">
    <property type="nucleotide sequence ID" value="NZ_CP025958.1"/>
</dbReference>
<feature type="domain" description="Response regulatory" evidence="11">
    <location>
        <begin position="538"/>
        <end position="655"/>
    </location>
</feature>
<feature type="modified residue" description="4-aspartylphosphate" evidence="9">
    <location>
        <position position="57"/>
    </location>
</feature>
<dbReference type="InterPro" id="IPR036097">
    <property type="entry name" value="HisK_dim/P_sf"/>
</dbReference>
<dbReference type="InterPro" id="IPR036890">
    <property type="entry name" value="HATPase_C_sf"/>
</dbReference>
<dbReference type="PROSITE" id="PS50110">
    <property type="entry name" value="RESPONSE_REGULATORY"/>
    <property type="match status" value="2"/>
</dbReference>
<evidence type="ECO:0000256" key="9">
    <source>
        <dbReference type="PROSITE-ProRule" id="PRU00169"/>
    </source>
</evidence>
<protein>
    <recommendedName>
        <fullName evidence="2">histidine kinase</fullName>
        <ecNumber evidence="2">2.7.13.3</ecNumber>
    </recommendedName>
</protein>
<organism evidence="12 13">
    <name type="scientific">Gemmata obscuriglobus</name>
    <dbReference type="NCBI Taxonomy" id="114"/>
    <lineage>
        <taxon>Bacteria</taxon>
        <taxon>Pseudomonadati</taxon>
        <taxon>Planctomycetota</taxon>
        <taxon>Planctomycetia</taxon>
        <taxon>Gemmatales</taxon>
        <taxon>Gemmataceae</taxon>
        <taxon>Gemmata</taxon>
    </lineage>
</organism>
<dbReference type="EMBL" id="CP025958">
    <property type="protein sequence ID" value="AWM38354.1"/>
    <property type="molecule type" value="Genomic_DNA"/>
</dbReference>
<dbReference type="GO" id="GO:0005524">
    <property type="term" value="F:ATP binding"/>
    <property type="evidence" value="ECO:0007669"/>
    <property type="project" value="UniProtKB-KW"/>
</dbReference>
<dbReference type="PANTHER" id="PTHR43065:SF46">
    <property type="entry name" value="C4-DICARBOXYLATE TRANSPORT SENSOR PROTEIN DCTB"/>
    <property type="match status" value="1"/>
</dbReference>
<feature type="domain" description="Response regulatory" evidence="11">
    <location>
        <begin position="6"/>
        <end position="122"/>
    </location>
</feature>
<dbReference type="InterPro" id="IPR035965">
    <property type="entry name" value="PAS-like_dom_sf"/>
</dbReference>
<dbReference type="InterPro" id="IPR003594">
    <property type="entry name" value="HATPase_dom"/>
</dbReference>
<keyword evidence="7" id="KW-0067">ATP-binding</keyword>
<dbReference type="SMART" id="SM00387">
    <property type="entry name" value="HATPase_c"/>
    <property type="match status" value="1"/>
</dbReference>
<gene>
    <name evidence="12" type="ORF">C1280_16060</name>
</gene>
<keyword evidence="8" id="KW-0902">Two-component regulatory system</keyword>
<keyword evidence="5" id="KW-0547">Nucleotide-binding</keyword>
<keyword evidence="13" id="KW-1185">Reference proteome</keyword>
<dbReference type="InterPro" id="IPR003661">
    <property type="entry name" value="HisK_dim/P_dom"/>
</dbReference>
<dbReference type="InterPro" id="IPR001789">
    <property type="entry name" value="Sig_transdc_resp-reg_receiver"/>
</dbReference>
<keyword evidence="3 9" id="KW-0597">Phosphoprotein</keyword>
<evidence type="ECO:0000256" key="1">
    <source>
        <dbReference type="ARBA" id="ARBA00000085"/>
    </source>
</evidence>
<evidence type="ECO:0000256" key="5">
    <source>
        <dbReference type="ARBA" id="ARBA00022741"/>
    </source>
</evidence>
<dbReference type="SUPFAM" id="SSF55874">
    <property type="entry name" value="ATPase domain of HSP90 chaperone/DNA topoisomerase II/histidine kinase"/>
    <property type="match status" value="1"/>
</dbReference>
<dbReference type="SUPFAM" id="SSF55785">
    <property type="entry name" value="PYP-like sensor domain (PAS domain)"/>
    <property type="match status" value="1"/>
</dbReference>
<evidence type="ECO:0000256" key="4">
    <source>
        <dbReference type="ARBA" id="ARBA00022679"/>
    </source>
</evidence>
<dbReference type="AlphaFoldDB" id="A0A2Z3H9J6"/>
<dbReference type="KEGG" id="gog:C1280_16060"/>
<dbReference type="Gene3D" id="3.40.50.2300">
    <property type="match status" value="2"/>
</dbReference>
<evidence type="ECO:0000313" key="12">
    <source>
        <dbReference type="EMBL" id="AWM38354.1"/>
    </source>
</evidence>
<evidence type="ECO:0000259" key="10">
    <source>
        <dbReference type="PROSITE" id="PS50109"/>
    </source>
</evidence>
<dbReference type="PROSITE" id="PS50109">
    <property type="entry name" value="HIS_KIN"/>
    <property type="match status" value="1"/>
</dbReference>
<evidence type="ECO:0000256" key="6">
    <source>
        <dbReference type="ARBA" id="ARBA00022777"/>
    </source>
</evidence>
<evidence type="ECO:0000256" key="7">
    <source>
        <dbReference type="ARBA" id="ARBA00022840"/>
    </source>
</evidence>
<comment type="catalytic activity">
    <reaction evidence="1">
        <text>ATP + protein L-histidine = ADP + protein N-phospho-L-histidine.</text>
        <dbReference type="EC" id="2.7.13.3"/>
    </reaction>
</comment>
<dbReference type="SMART" id="SM00388">
    <property type="entry name" value="HisKA"/>
    <property type="match status" value="1"/>
</dbReference>
<dbReference type="GO" id="GO:0000155">
    <property type="term" value="F:phosphorelay sensor kinase activity"/>
    <property type="evidence" value="ECO:0007669"/>
    <property type="project" value="InterPro"/>
</dbReference>
<dbReference type="InterPro" id="IPR005467">
    <property type="entry name" value="His_kinase_dom"/>
</dbReference>
<dbReference type="Pfam" id="PF00072">
    <property type="entry name" value="Response_reg"/>
    <property type="match status" value="2"/>
</dbReference>
<dbReference type="SUPFAM" id="SSF47384">
    <property type="entry name" value="Homodimeric domain of signal transducing histidine kinase"/>
    <property type="match status" value="1"/>
</dbReference>
<dbReference type="PANTHER" id="PTHR43065">
    <property type="entry name" value="SENSOR HISTIDINE KINASE"/>
    <property type="match status" value="1"/>
</dbReference>
<dbReference type="Proteomes" id="UP000245802">
    <property type="component" value="Chromosome"/>
</dbReference>
<dbReference type="SUPFAM" id="SSF52172">
    <property type="entry name" value="CheY-like"/>
    <property type="match status" value="2"/>
</dbReference>
<dbReference type="SMART" id="SM00448">
    <property type="entry name" value="REC"/>
    <property type="match status" value="2"/>
</dbReference>
<evidence type="ECO:0000256" key="3">
    <source>
        <dbReference type="ARBA" id="ARBA00022553"/>
    </source>
</evidence>
<dbReference type="CDD" id="cd00156">
    <property type="entry name" value="REC"/>
    <property type="match status" value="1"/>
</dbReference>
<reference evidence="12 13" key="1">
    <citation type="submission" date="2018-01" db="EMBL/GenBank/DDBJ databases">
        <title>G. obscuriglobus.</title>
        <authorList>
            <person name="Franke J."/>
            <person name="Blomberg W."/>
            <person name="Selmecki A."/>
        </authorList>
    </citation>
    <scope>NUCLEOTIDE SEQUENCE [LARGE SCALE GENOMIC DNA]</scope>
    <source>
        <strain evidence="12 13">DSM 5831</strain>
    </source>
</reference>
<dbReference type="Pfam" id="PF02518">
    <property type="entry name" value="HATPase_c"/>
    <property type="match status" value="1"/>
</dbReference>
<dbReference type="EC" id="2.7.13.3" evidence="2"/>
<evidence type="ECO:0000256" key="8">
    <source>
        <dbReference type="ARBA" id="ARBA00023012"/>
    </source>
</evidence>
<evidence type="ECO:0000313" key="13">
    <source>
        <dbReference type="Proteomes" id="UP000245802"/>
    </source>
</evidence>
<dbReference type="Gene3D" id="3.30.565.10">
    <property type="entry name" value="Histidine kinase-like ATPase, C-terminal domain"/>
    <property type="match status" value="1"/>
</dbReference>
<accession>A0A2Z3H9J6</accession>
<keyword evidence="6 12" id="KW-0418">Kinase</keyword>
<proteinExistence type="predicted"/>
<name>A0A2Z3H9J6_9BACT</name>
<evidence type="ECO:0000256" key="2">
    <source>
        <dbReference type="ARBA" id="ARBA00012438"/>
    </source>
</evidence>
<dbReference type="PRINTS" id="PR00344">
    <property type="entry name" value="BCTRLSENSOR"/>
</dbReference>
<dbReference type="InterPro" id="IPR004358">
    <property type="entry name" value="Sig_transdc_His_kin-like_C"/>
</dbReference>
<feature type="domain" description="Histidine kinase" evidence="10">
    <location>
        <begin position="298"/>
        <end position="520"/>
    </location>
</feature>
<dbReference type="InterPro" id="IPR011006">
    <property type="entry name" value="CheY-like_superfamily"/>
</dbReference>
<dbReference type="Gene3D" id="3.30.450.20">
    <property type="entry name" value="PAS domain"/>
    <property type="match status" value="1"/>
</dbReference>
<evidence type="ECO:0000259" key="11">
    <source>
        <dbReference type="PROSITE" id="PS50110"/>
    </source>
</evidence>
<sequence>MKSPLRVLLVEDNPDDEVLVARELRRGGLSVATERVETRSAYDAALCRGGWDVIIADYALPAFSGLEALELLQARGDGVPFLLVSGTVGEQIAVESLQAGADDYLLKQNLIRLVPAVTRAVREAAERRRRRAAERALEENRAQLSLIHNSVSDLLLLLVPGPGGGWRYASVNRALVRTLAGCGVEVEPGEVVGREAGDVEANLFRFDAATAECFAELRDRALAAGAPVTAEREIRLPGGSFVGEFTFIPTGEGAAGAHLLIDGRDVTAQRRAEERDARARDQMIRSQRLEALGTLAGGIAHDFNNLLAGIFGFAELAQSADDLGAAREHCGQLVRVATRARELIAQVLAFARPQPDGREPVSLPAVVRELLPLMRASFSKGIAIEVRLAESGALVSADGGQLHQAVLNLCTNAAQAMPRGGRLSVRVEVVDLADPVPADLCPLSPGPHAKLTVADTGTGMTPDTLRRAFEPFFTTKPVGQGTGLGLSVVHGIVCAHRGAIRVTTEPGAGTTFEVYLPVVPSGGAPPGPVGAVAGRGERVLVVDDDPALADMTAQMLAHLGYVSSTFTDPVAAGAAFAANPAAFAAVLTDDRMPGRSGVELARGLMEYRPDLPVVLTVAAPDRDALVTFRRAVRAGSVLPKPFTRDQLADALDRAVRHER</sequence>
<feature type="modified residue" description="4-aspartylphosphate" evidence="9">
    <location>
        <position position="589"/>
    </location>
</feature>
<dbReference type="Gene3D" id="1.10.287.130">
    <property type="match status" value="1"/>
</dbReference>
<dbReference type="OrthoDB" id="5287556at2"/>
<keyword evidence="4" id="KW-0808">Transferase</keyword>